<proteinExistence type="predicted"/>
<feature type="transmembrane region" description="Helical" evidence="2">
    <location>
        <begin position="195"/>
        <end position="214"/>
    </location>
</feature>
<evidence type="ECO:0000256" key="2">
    <source>
        <dbReference type="SAM" id="Phobius"/>
    </source>
</evidence>
<keyword evidence="2" id="KW-1133">Transmembrane helix</keyword>
<feature type="transmembrane region" description="Helical" evidence="2">
    <location>
        <begin position="281"/>
        <end position="298"/>
    </location>
</feature>
<feature type="transmembrane region" description="Helical" evidence="2">
    <location>
        <begin position="226"/>
        <end position="252"/>
    </location>
</feature>
<dbReference type="OrthoDB" id="9763774at2"/>
<dbReference type="InterPro" id="IPR014221">
    <property type="entry name" value="SpoII_E"/>
</dbReference>
<organism evidence="4 5">
    <name type="scientific">Tepidibacillus decaturensis</name>
    <dbReference type="NCBI Taxonomy" id="1413211"/>
    <lineage>
        <taxon>Bacteria</taxon>
        <taxon>Bacillati</taxon>
        <taxon>Bacillota</taxon>
        <taxon>Bacilli</taxon>
        <taxon>Bacillales</taxon>
        <taxon>Bacillaceae</taxon>
        <taxon>Tepidibacillus</taxon>
    </lineage>
</organism>
<keyword evidence="2" id="KW-0472">Membrane</keyword>
<dbReference type="SUPFAM" id="SSF81606">
    <property type="entry name" value="PP2C-like"/>
    <property type="match status" value="1"/>
</dbReference>
<feature type="transmembrane region" description="Helical" evidence="2">
    <location>
        <begin position="160"/>
        <end position="183"/>
    </location>
</feature>
<evidence type="ECO:0000256" key="1">
    <source>
        <dbReference type="ARBA" id="ARBA00022801"/>
    </source>
</evidence>
<dbReference type="Pfam" id="PF19732">
    <property type="entry name" value="SpoIIE_N"/>
    <property type="match status" value="1"/>
</dbReference>
<feature type="domain" description="PPM-type phosphatase" evidence="3">
    <location>
        <begin position="595"/>
        <end position="805"/>
    </location>
</feature>
<dbReference type="RefSeq" id="WP_068727087.1">
    <property type="nucleotide sequence ID" value="NZ_LSKU01000001.1"/>
</dbReference>
<dbReference type="InterPro" id="IPR001932">
    <property type="entry name" value="PPM-type_phosphatase-like_dom"/>
</dbReference>
<evidence type="ECO:0000313" key="4">
    <source>
        <dbReference type="EMBL" id="KXG44851.1"/>
    </source>
</evidence>
<dbReference type="GO" id="GO:0004722">
    <property type="term" value="F:protein serine/threonine phosphatase activity"/>
    <property type="evidence" value="ECO:0007669"/>
    <property type="project" value="InterPro"/>
</dbReference>
<dbReference type="InterPro" id="IPR052016">
    <property type="entry name" value="Bact_Sigma-Reg"/>
</dbReference>
<dbReference type="PANTHER" id="PTHR43156:SF2">
    <property type="entry name" value="STAGE II SPORULATION PROTEIN E"/>
    <property type="match status" value="1"/>
</dbReference>
<feature type="transmembrane region" description="Helical" evidence="2">
    <location>
        <begin position="258"/>
        <end position="274"/>
    </location>
</feature>
<feature type="transmembrane region" description="Helical" evidence="2">
    <location>
        <begin position="46"/>
        <end position="76"/>
    </location>
</feature>
<dbReference type="AlphaFoldDB" id="A0A135L767"/>
<evidence type="ECO:0000313" key="5">
    <source>
        <dbReference type="Proteomes" id="UP000070352"/>
    </source>
</evidence>
<dbReference type="InterPro" id="IPR045768">
    <property type="entry name" value="SpoIIE_N"/>
</dbReference>
<name>A0A135L767_9BACI</name>
<dbReference type="Gene3D" id="3.60.40.10">
    <property type="entry name" value="PPM-type phosphatase domain"/>
    <property type="match status" value="1"/>
</dbReference>
<protein>
    <submittedName>
        <fullName evidence="4">Stage II sporulation protein E</fullName>
    </submittedName>
</protein>
<dbReference type="PANTHER" id="PTHR43156">
    <property type="entry name" value="STAGE II SPORULATION PROTEIN E-RELATED"/>
    <property type="match status" value="1"/>
</dbReference>
<dbReference type="EMBL" id="LSKU01000001">
    <property type="protein sequence ID" value="KXG44851.1"/>
    <property type="molecule type" value="Genomic_DNA"/>
</dbReference>
<dbReference type="InterPro" id="IPR036457">
    <property type="entry name" value="PPM-type-like_dom_sf"/>
</dbReference>
<evidence type="ECO:0000259" key="3">
    <source>
        <dbReference type="PROSITE" id="PS51746"/>
    </source>
</evidence>
<keyword evidence="2" id="KW-0812">Transmembrane</keyword>
<gene>
    <name evidence="4" type="ORF">U473_13120</name>
</gene>
<comment type="caution">
    <text evidence="4">The sequence shown here is derived from an EMBL/GenBank/DDBJ whole genome shotgun (WGS) entry which is preliminary data.</text>
</comment>
<dbReference type="Proteomes" id="UP000070352">
    <property type="component" value="Unassembled WGS sequence"/>
</dbReference>
<dbReference type="SMART" id="SM00331">
    <property type="entry name" value="PP2C_SIG"/>
    <property type="match status" value="1"/>
</dbReference>
<dbReference type="PROSITE" id="PS51746">
    <property type="entry name" value="PPM_2"/>
    <property type="match status" value="1"/>
</dbReference>
<keyword evidence="1" id="KW-0378">Hydrolase</keyword>
<dbReference type="STRING" id="1413211.U473_13120"/>
<feature type="transmembrane region" description="Helical" evidence="2">
    <location>
        <begin position="83"/>
        <end position="115"/>
    </location>
</feature>
<dbReference type="NCBIfam" id="TIGR02865">
    <property type="entry name" value="spore_II_E"/>
    <property type="match status" value="1"/>
</dbReference>
<dbReference type="Pfam" id="PF07228">
    <property type="entry name" value="SpoIIE"/>
    <property type="match status" value="1"/>
</dbReference>
<accession>A0A135L767</accession>
<sequence length="830" mass="93665">MFKKFILKNGLLVQSETVSTYLNQICDLLHQKVMGFFYLLFKRWEFGYLVMGFLLGRAVILNDMSPFAIPFFALMYHLKKEKLLYISLAILFGTNLTDSRHSAIIFSGMVIYFFVQKWLVTKNKADLSYAPFLVSLSMAIPQGTNLFYQQVNEIYPWVMAGIETALGFILTLIFAQSLPILIYQKDQVSLNQEEIIGLIILLASTMTGTVGWTIQDYSIEHIISRYLILIFAFVGGGAIGSSVGVVTGLILSLSNTNAVYQISLLAFSGLLAGLLKQANKLGVAFGLVIGTTILSIYLGDQNEIWISFAESMIALVFFVLTPKSLIKQIATFIPGTSEYHLHYQEYVSKIRSVTSGKIDQFANMFTQLANSFKEISAPMRIDQSEQIDHFMSQVAEKHCQTCWKRNKCWNEEFFKTYRIMTELMTIIETKGKITKKDIPSEWANHCVKSNQISFHLMDVYDSYSDHLYWKNQLEESRQLVAHQLYGVSQVMKDLAQEIQKDSKDLGVQEQQIHQALERLGLSVRQVNIIRLEEGNVEIEVTQPNCNGRDECTKIVAPLISEVLNENIIVNNKECQFKKDGSCKMCLRSAKTYEVDTGYAGAAKGGKWLSGDSFSTIEVSNGKYAVALSDGMGNGERARTESKATLELLKQLLQSGIEETIAIKTINSVLLLRSQEEIFSTVDLAIVDLFNAKTKFLKVGSTPSFIKRGDEVIMISANNLPVGIIQDIDIESIEVALQPGDLLIMMTDGIYDSPKRTANKELWMKRMIQEIESDLPQEFADLLLEKVVRYLQGEITDDMTVVVSKIDKYQPEWATIKIPGLSKIERERMVN</sequence>
<keyword evidence="5" id="KW-1185">Reference proteome</keyword>
<reference evidence="4 5" key="1">
    <citation type="submission" date="2016-02" db="EMBL/GenBank/DDBJ databases">
        <title>Draft Genome for Tepidibacillus decaturensis nov. sp. Strain Z9, an Anaerobic, Moderately Thermophilic and Heterotrophic Bacterium from Deep Subsurface of the Illinois Basin, USA.</title>
        <authorList>
            <person name="Dong Y."/>
            <person name="Chang J.Y."/>
            <person name="Sanford R."/>
            <person name="Fouke B.W."/>
        </authorList>
    </citation>
    <scope>NUCLEOTIDE SEQUENCE [LARGE SCALE GENOMIC DNA]</scope>
    <source>
        <strain evidence="4 5">Z9</strain>
    </source>
</reference>